<feature type="compositionally biased region" description="Low complexity" evidence="1">
    <location>
        <begin position="40"/>
        <end position="52"/>
    </location>
</feature>
<dbReference type="Gene3D" id="3.30.160.60">
    <property type="entry name" value="Classic Zinc Finger"/>
    <property type="match status" value="1"/>
</dbReference>
<proteinExistence type="predicted"/>
<organism evidence="3 4">
    <name type="scientific">Bos indicus x Bos taurus</name>
    <name type="common">Hybrid cattle</name>
    <dbReference type="NCBI Taxonomy" id="30522"/>
    <lineage>
        <taxon>Eukaryota</taxon>
        <taxon>Metazoa</taxon>
        <taxon>Chordata</taxon>
        <taxon>Craniata</taxon>
        <taxon>Vertebrata</taxon>
        <taxon>Euteleostomi</taxon>
        <taxon>Mammalia</taxon>
        <taxon>Eutheria</taxon>
        <taxon>Laurasiatheria</taxon>
        <taxon>Artiodactyla</taxon>
        <taxon>Ruminantia</taxon>
        <taxon>Pecora</taxon>
        <taxon>Bovidae</taxon>
        <taxon>Bovinae</taxon>
        <taxon>Bos</taxon>
    </lineage>
</organism>
<dbReference type="PROSITE" id="PS00028">
    <property type="entry name" value="ZINC_FINGER_C2H2_1"/>
    <property type="match status" value="1"/>
</dbReference>
<dbReference type="InterPro" id="IPR055303">
    <property type="entry name" value="ATMIN"/>
</dbReference>
<keyword evidence="4" id="KW-1185">Reference proteome</keyword>
<dbReference type="InterPro" id="IPR056545">
    <property type="entry name" value="C2H2_ASCIZ_1st_2nd"/>
</dbReference>
<dbReference type="Pfam" id="PF24757">
    <property type="entry name" value="C2H2_ASCIZ"/>
    <property type="match status" value="2"/>
</dbReference>
<sequence>MRLRGTYTSYLFPGPPVKFYTPPASPGCAPPQTCPPPPAGGAATRAPPDANKAPPPAGSRCGGRRSRLAWSVCGARAMAASEAAAAADPAALASGAPAVPAAARGAAAASGPWVPPGRLRGSRPRPPPARQQPAGSAPPARELIQPSVSELSRAVRTNILCTVRGCGKILPNSPALNMHLVKSHRLQDGIVNPTVRKDLKTVPKFYCCPIEGCPRGPDRPFSQFSLVKQHFMKMHAEKKHKCSKCSNSYGTEWDLKRHAEDCGKTFQCTCGCPYASRTALQSHIYRTGHEIPAEHRDPPSKKRKMEGCLHSQKLSRKTVESLSKQPIPRPDAPQLETSEIKLVASFEDSCSSNAKQQTLAAAPRYPQKLLLPKPKVALVKLPVMQFSPVPVFVPTADSSAQPVVLGVDHQGSAPGAVHLLPLSIGTLILSLDSEACSLKESLPLSKVVNPVAVEPISTGIQVNLGKSPFSPLQELGNTCQKNSISSINVQTDLSYTTPQFMPTAQWASPDSSVSSCSQTDLTFGSQVSLPISVQTQTFLPSSKVTSSIAAQTDAFIDASFQPGGISRETQTSGMQSPADDRVQMDQAVMCGDIFESVHSSYGVSTDSIISSSLVAESVTHDLLPQNHAKTLTQDIEKSTPIINFSAPNSMLSSQNMTDNQTQTMDLLSDLENILSSNLPGQTLDNRSLLSDTNTGPDTQLPSGPTQNPAIDFDIEEFFSASNIQTQTEESELSTMTTEPVLESLDIETQTDFFLADPSAQAYSCRGNSSFLGLEMFDTQTQTDLNFFLDSSPRLPLGSILKHSSFSMSTDSSDTETQTDGISTAKNLPALESKVQLNSAETQTMNSGFETLGSLFFTSNETQTAMDDFLLADLAWNTMESQFSSVETQTCAELHPVSNF</sequence>
<dbReference type="SMART" id="SM00355">
    <property type="entry name" value="ZnF_C2H2"/>
    <property type="match status" value="4"/>
</dbReference>
<dbReference type="STRING" id="30522.A0A4W2BVD9"/>
<reference evidence="3" key="2">
    <citation type="submission" date="2025-08" db="UniProtKB">
        <authorList>
            <consortium name="Ensembl"/>
        </authorList>
    </citation>
    <scope>IDENTIFICATION</scope>
</reference>
<protein>
    <recommendedName>
        <fullName evidence="2">C2H2-type domain-containing protein</fullName>
    </recommendedName>
</protein>
<reference evidence="3" key="3">
    <citation type="submission" date="2025-09" db="UniProtKB">
        <authorList>
            <consortium name="Ensembl"/>
        </authorList>
    </citation>
    <scope>IDENTIFICATION</scope>
</reference>
<feature type="compositionally biased region" description="Low complexity" evidence="1">
    <location>
        <begin position="108"/>
        <end position="119"/>
    </location>
</feature>
<feature type="compositionally biased region" description="Basic and acidic residues" evidence="1">
    <location>
        <begin position="290"/>
        <end position="300"/>
    </location>
</feature>
<dbReference type="InterPro" id="IPR013087">
    <property type="entry name" value="Znf_C2H2_type"/>
</dbReference>
<name>A0A4W2BVD9_BOBOX</name>
<dbReference type="PANTHER" id="PTHR46664:SF1">
    <property type="entry name" value="ATM INTERACTOR"/>
    <property type="match status" value="1"/>
</dbReference>
<dbReference type="GO" id="GO:0000981">
    <property type="term" value="F:DNA-binding transcription factor activity, RNA polymerase II-specific"/>
    <property type="evidence" value="ECO:0007669"/>
    <property type="project" value="TreeGrafter"/>
</dbReference>
<evidence type="ECO:0000313" key="4">
    <source>
        <dbReference type="Proteomes" id="UP000314981"/>
    </source>
</evidence>
<dbReference type="PANTHER" id="PTHR46664">
    <property type="entry name" value="ATM INTERACTOR"/>
    <property type="match status" value="1"/>
</dbReference>
<feature type="compositionally biased region" description="Pro residues" evidence="1">
    <location>
        <begin position="23"/>
        <end position="39"/>
    </location>
</feature>
<feature type="region of interest" description="Disordered" evidence="1">
    <location>
        <begin position="290"/>
        <end position="332"/>
    </location>
</feature>
<dbReference type="GO" id="GO:0005634">
    <property type="term" value="C:nucleus"/>
    <property type="evidence" value="ECO:0007669"/>
    <property type="project" value="TreeGrafter"/>
</dbReference>
<dbReference type="InterPro" id="IPR056380">
    <property type="entry name" value="Znf_C2H2_ASCIZ_4th"/>
</dbReference>
<feature type="compositionally biased region" description="Low complexity" evidence="1">
    <location>
        <begin position="131"/>
        <end position="141"/>
    </location>
</feature>
<feature type="region of interest" description="Disordered" evidence="1">
    <location>
        <begin position="21"/>
        <end position="64"/>
    </location>
</feature>
<evidence type="ECO:0000313" key="3">
    <source>
        <dbReference type="Ensembl" id="ENSBIXP00000004173.1"/>
    </source>
</evidence>
<dbReference type="AlphaFoldDB" id="A0A4W2BVD9"/>
<dbReference type="Ensembl" id="ENSBIXT00000008376.1">
    <property type="protein sequence ID" value="ENSBIXP00000004173.1"/>
    <property type="gene ID" value="ENSBIXG00000010530.1"/>
</dbReference>
<reference evidence="3 4" key="1">
    <citation type="submission" date="2018-11" db="EMBL/GenBank/DDBJ databases">
        <title>Haplotype-resolved cattle genomes.</title>
        <authorList>
            <person name="Low W.Y."/>
            <person name="Tearle R."/>
            <person name="Bickhart D.M."/>
            <person name="Rosen B.D."/>
            <person name="Koren S."/>
            <person name="Rhie A."/>
            <person name="Hiendleder S."/>
            <person name="Phillippy A.M."/>
            <person name="Smith T.P.L."/>
            <person name="Williams J.L."/>
        </authorList>
    </citation>
    <scope>NUCLEOTIDE SEQUENCE [LARGE SCALE GENOMIC DNA]</scope>
</reference>
<feature type="domain" description="C2H2-type" evidence="2">
    <location>
        <begin position="161"/>
        <end position="184"/>
    </location>
</feature>
<dbReference type="Pfam" id="PF24761">
    <property type="entry name" value="C2H2_ASCIZ_4th"/>
    <property type="match status" value="1"/>
</dbReference>
<dbReference type="GO" id="GO:0045944">
    <property type="term" value="P:positive regulation of transcription by RNA polymerase II"/>
    <property type="evidence" value="ECO:0007669"/>
    <property type="project" value="InterPro"/>
</dbReference>
<evidence type="ECO:0000259" key="2">
    <source>
        <dbReference type="PROSITE" id="PS00028"/>
    </source>
</evidence>
<dbReference type="InterPro" id="IPR056381">
    <property type="entry name" value="Znf_C2HC_ASCIZ_3rd"/>
</dbReference>
<feature type="region of interest" description="Disordered" evidence="1">
    <location>
        <begin position="679"/>
        <end position="708"/>
    </location>
</feature>
<evidence type="ECO:0000256" key="1">
    <source>
        <dbReference type="SAM" id="MobiDB-lite"/>
    </source>
</evidence>
<dbReference type="GO" id="GO:0000976">
    <property type="term" value="F:transcription cis-regulatory region binding"/>
    <property type="evidence" value="ECO:0007669"/>
    <property type="project" value="InterPro"/>
</dbReference>
<dbReference type="OMA" id="LCALFQH"/>
<accession>A0A4W2BVD9</accession>
<dbReference type="Pfam" id="PF24759">
    <property type="entry name" value="C2HC_ASCIZ"/>
    <property type="match status" value="1"/>
</dbReference>
<feature type="region of interest" description="Disordered" evidence="1">
    <location>
        <begin position="108"/>
        <end position="142"/>
    </location>
</feature>
<dbReference type="Proteomes" id="UP000314981">
    <property type="component" value="Chromosome 18"/>
</dbReference>